<name>A0A3A2Z1V2_9EURO</name>
<dbReference type="AlphaFoldDB" id="A0A3A2Z1V2"/>
<dbReference type="Gene3D" id="3.40.630.10">
    <property type="entry name" value="Zn peptidases"/>
    <property type="match status" value="1"/>
</dbReference>
<keyword evidence="2" id="KW-1185">Reference proteome</keyword>
<evidence type="ECO:0000313" key="2">
    <source>
        <dbReference type="Proteomes" id="UP000266188"/>
    </source>
</evidence>
<comment type="caution">
    <text evidence="1">The sequence shown here is derived from an EMBL/GenBank/DDBJ whole genome shotgun (WGS) entry which is preliminary data.</text>
</comment>
<sequence>MAGTEGSYALAELVEQQFRNAVLDYVGMEEFEVYLNYPQKDGRRVAIVDPPDLAWEAVLEEQDERTQ</sequence>
<accession>A0A3A2Z1V2</accession>
<protein>
    <submittedName>
        <fullName evidence="1">Glutamate carboxypeptidase</fullName>
    </submittedName>
</protein>
<dbReference type="Gene3D" id="3.50.30.30">
    <property type="match status" value="1"/>
</dbReference>
<keyword evidence="1" id="KW-0121">Carboxypeptidase</keyword>
<organism evidence="1 2">
    <name type="scientific">Aspergillus sclerotialis</name>
    <dbReference type="NCBI Taxonomy" id="2070753"/>
    <lineage>
        <taxon>Eukaryota</taxon>
        <taxon>Fungi</taxon>
        <taxon>Dikarya</taxon>
        <taxon>Ascomycota</taxon>
        <taxon>Pezizomycotina</taxon>
        <taxon>Eurotiomycetes</taxon>
        <taxon>Eurotiomycetidae</taxon>
        <taxon>Eurotiales</taxon>
        <taxon>Aspergillaceae</taxon>
        <taxon>Aspergillus</taxon>
        <taxon>Aspergillus subgen. Polypaecilum</taxon>
    </lineage>
</organism>
<evidence type="ECO:0000313" key="1">
    <source>
        <dbReference type="EMBL" id="RJE17038.1"/>
    </source>
</evidence>
<dbReference type="GO" id="GO:0004180">
    <property type="term" value="F:carboxypeptidase activity"/>
    <property type="evidence" value="ECO:0007669"/>
    <property type="project" value="UniProtKB-KW"/>
</dbReference>
<dbReference type="Proteomes" id="UP000266188">
    <property type="component" value="Unassembled WGS sequence"/>
</dbReference>
<keyword evidence="1" id="KW-0378">Hydrolase</keyword>
<feature type="non-terminal residue" evidence="1">
    <location>
        <position position="67"/>
    </location>
</feature>
<gene>
    <name evidence="1" type="ORF">PHISCL_10625</name>
</gene>
<reference evidence="2" key="1">
    <citation type="submission" date="2017-02" db="EMBL/GenBank/DDBJ databases">
        <authorList>
            <person name="Tafer H."/>
            <person name="Lopandic K."/>
        </authorList>
    </citation>
    <scope>NUCLEOTIDE SEQUENCE [LARGE SCALE GENOMIC DNA]</scope>
    <source>
        <strain evidence="2">CBS 366.77</strain>
    </source>
</reference>
<proteinExistence type="predicted"/>
<dbReference type="EMBL" id="MVGC01001794">
    <property type="protein sequence ID" value="RJE17038.1"/>
    <property type="molecule type" value="Genomic_DNA"/>
</dbReference>
<dbReference type="STRING" id="2070753.A0A3A2Z1V2"/>
<dbReference type="OrthoDB" id="5841748at2759"/>
<keyword evidence="1" id="KW-0645">Protease</keyword>